<feature type="domain" description="Thioester reductase (TE)" evidence="1">
    <location>
        <begin position="14"/>
        <end position="256"/>
    </location>
</feature>
<comment type="caution">
    <text evidence="2">The sequence shown here is derived from an EMBL/GenBank/DDBJ whole genome shotgun (WGS) entry which is preliminary data.</text>
</comment>
<gene>
    <name evidence="2" type="ORF">K6T79_18270</name>
</gene>
<dbReference type="SUPFAM" id="SSF51735">
    <property type="entry name" value="NAD(P)-binding Rossmann-fold domains"/>
    <property type="match status" value="1"/>
</dbReference>
<organism evidence="2 3">
    <name type="scientific">[Mycobacterium] crassicus</name>
    <dbReference type="NCBI Taxonomy" id="2872309"/>
    <lineage>
        <taxon>Bacteria</taxon>
        <taxon>Bacillati</taxon>
        <taxon>Actinomycetota</taxon>
        <taxon>Actinomycetes</taxon>
        <taxon>Mycobacteriales</taxon>
        <taxon>Mycobacteriaceae</taxon>
        <taxon>Mycolicibacter</taxon>
    </lineage>
</organism>
<dbReference type="Proteomes" id="UP001299596">
    <property type="component" value="Unassembled WGS sequence"/>
</dbReference>
<dbReference type="InterPro" id="IPR013120">
    <property type="entry name" value="FAR_NAD-bd"/>
</dbReference>
<dbReference type="PANTHER" id="PTHR11011:SF45">
    <property type="entry name" value="FATTY ACYL-COA REDUCTASE CG8306-RELATED"/>
    <property type="match status" value="1"/>
</dbReference>
<dbReference type="Pfam" id="PF07993">
    <property type="entry name" value="NAD_binding_4"/>
    <property type="match status" value="1"/>
</dbReference>
<keyword evidence="3" id="KW-1185">Reference proteome</keyword>
<dbReference type="EMBL" id="JAYJJR010000013">
    <property type="protein sequence ID" value="MEB3022991.1"/>
    <property type="molecule type" value="Genomic_DNA"/>
</dbReference>
<dbReference type="InterPro" id="IPR026055">
    <property type="entry name" value="FAR"/>
</dbReference>
<evidence type="ECO:0000313" key="3">
    <source>
        <dbReference type="Proteomes" id="UP001299596"/>
    </source>
</evidence>
<evidence type="ECO:0000313" key="2">
    <source>
        <dbReference type="EMBL" id="MEB3022991.1"/>
    </source>
</evidence>
<dbReference type="PANTHER" id="PTHR11011">
    <property type="entry name" value="MALE STERILITY PROTEIN 2-RELATED"/>
    <property type="match status" value="1"/>
</dbReference>
<reference evidence="2 3" key="1">
    <citation type="submission" date="2023-12" db="EMBL/GenBank/DDBJ databases">
        <title>Description of new species of Mycobacterium terrae complex isolated from sewage at the Sao Paulo Zoological Park Foundation in Brazil.</title>
        <authorList>
            <person name="Romagnoli C.L."/>
            <person name="Conceicao E.C."/>
            <person name="Machado E."/>
            <person name="Barreto L.B.P.F."/>
            <person name="Sharma A."/>
            <person name="Silva N.M."/>
            <person name="Marques L.E."/>
            <person name="Juliana M.A."/>
            <person name="Lourenco M.C.S."/>
            <person name="Digiampietri L.A."/>
            <person name="Suffys P.N."/>
            <person name="Viana-Niero C."/>
        </authorList>
    </citation>
    <scope>NUCLEOTIDE SEQUENCE [LARGE SCALE GENOMIC DNA]</scope>
    <source>
        <strain evidence="2 3">MYC098</strain>
    </source>
</reference>
<accession>A0ABU5XPI1</accession>
<protein>
    <submittedName>
        <fullName evidence="2">SDR family oxidoreductase</fullName>
    </submittedName>
</protein>
<dbReference type="RefSeq" id="WP_329780255.1">
    <property type="nucleotide sequence ID" value="NZ_JAYJJR010000013.1"/>
</dbReference>
<dbReference type="InterPro" id="IPR036291">
    <property type="entry name" value="NAD(P)-bd_dom_sf"/>
</dbReference>
<proteinExistence type="predicted"/>
<name>A0ABU5XPI1_9MYCO</name>
<sequence>MSTNLIDISADHFVTGSAGFMGGNLLAELVRCGEGNRVHALARPVGDNTARDRVISTLDSRGAANPGRVVVFDGDITESNCGLTDADIEKACRRENPLVFWHLAASLRWEPGRRDSIFEANVDGTRNAMELAKRLGADVFVYVSTAYTCGSLEGDIPEEIHEPPAFNNAYEESKNAAERYVLAQSNGAPRALILRPSIIVGSSATREASGSYTGLYGFITELKRYKKMMGDSKEVVRLSATPDSVLSMIPIDVVVQDCMDIVGDELHSPRQNIYHVTADTGATVGEQTSYIFEQLGLDQYIKLVDDEVADRTQLELFFNRKMEFFSGYIRSTKRFARNRSEHRGLTFDEIKLFIDSEMEKHRNDHQ</sequence>
<dbReference type="Gene3D" id="3.40.50.720">
    <property type="entry name" value="NAD(P)-binding Rossmann-like Domain"/>
    <property type="match status" value="1"/>
</dbReference>
<evidence type="ECO:0000259" key="1">
    <source>
        <dbReference type="Pfam" id="PF07993"/>
    </source>
</evidence>